<evidence type="ECO:0000313" key="1">
    <source>
        <dbReference type="EMBL" id="MPN42138.1"/>
    </source>
</evidence>
<sequence>MALVFLFNKIKHLGQHHVYLSRVKGLDQVFKRVHSKGVAHVVSVAGDKDNLDPGVPLADLLGRINPIGFRHLHVKKKDIKLDTVFKHFTAVVIDVCLHINIVFLTISDNERLQLFCNQSIVVTNPNSNHPIHCLSSISFIIPYFLPAPYTKPS</sequence>
<dbReference type="AlphaFoldDB" id="A0A645HSW1"/>
<protein>
    <submittedName>
        <fullName evidence="1">Uncharacterized protein</fullName>
    </submittedName>
</protein>
<accession>A0A645HSW1</accession>
<comment type="caution">
    <text evidence="1">The sequence shown here is derived from an EMBL/GenBank/DDBJ whole genome shotgun (WGS) entry which is preliminary data.</text>
</comment>
<gene>
    <name evidence="1" type="ORF">SDC9_189694</name>
</gene>
<reference evidence="1" key="1">
    <citation type="submission" date="2019-08" db="EMBL/GenBank/DDBJ databases">
        <authorList>
            <person name="Kucharzyk K."/>
            <person name="Murdoch R.W."/>
            <person name="Higgins S."/>
            <person name="Loffler F."/>
        </authorList>
    </citation>
    <scope>NUCLEOTIDE SEQUENCE</scope>
</reference>
<organism evidence="1">
    <name type="scientific">bioreactor metagenome</name>
    <dbReference type="NCBI Taxonomy" id="1076179"/>
    <lineage>
        <taxon>unclassified sequences</taxon>
        <taxon>metagenomes</taxon>
        <taxon>ecological metagenomes</taxon>
    </lineage>
</organism>
<name>A0A645HSW1_9ZZZZ</name>
<proteinExistence type="predicted"/>
<dbReference type="EMBL" id="VSSQ01099661">
    <property type="protein sequence ID" value="MPN42138.1"/>
    <property type="molecule type" value="Genomic_DNA"/>
</dbReference>